<keyword evidence="4" id="KW-1185">Reference proteome</keyword>
<keyword evidence="2" id="KW-0812">Transmembrane</keyword>
<dbReference type="Proteomes" id="UP001597075">
    <property type="component" value="Unassembled WGS sequence"/>
</dbReference>
<evidence type="ECO:0000256" key="2">
    <source>
        <dbReference type="SAM" id="Phobius"/>
    </source>
</evidence>
<reference evidence="3 4" key="1">
    <citation type="journal article" date="2019" name="Int. J. Syst. Evol. Microbiol.">
        <title>The Global Catalogue of Microorganisms (GCM) 10K type strain sequencing project: providing services to taxonomists for standard genome sequencing and annotation.</title>
        <authorList>
            <consortium name="The Broad Institute Genomics Platform"/>
            <consortium name="The Broad Institute Genome Sequencing Center for Infectious Disease"/>
            <person name="Wu L."/>
            <person name="Ma J."/>
        </authorList>
    </citation>
    <scope>NUCLEOTIDE SEQUENCE [LARGE SCALE GENOMIC DNA]</scope>
    <source>
        <strain evidence="3 4">CGMCC 1.10594</strain>
    </source>
</reference>
<dbReference type="RefSeq" id="WP_256406126.1">
    <property type="nucleotide sequence ID" value="NZ_CP187151.1"/>
</dbReference>
<evidence type="ECO:0000256" key="1">
    <source>
        <dbReference type="SAM" id="MobiDB-lite"/>
    </source>
</evidence>
<organism evidence="3 4">
    <name type="scientific">Haloplanus ruber</name>
    <dbReference type="NCBI Taxonomy" id="869892"/>
    <lineage>
        <taxon>Archaea</taxon>
        <taxon>Methanobacteriati</taxon>
        <taxon>Methanobacteriota</taxon>
        <taxon>Stenosarchaea group</taxon>
        <taxon>Halobacteria</taxon>
        <taxon>Halobacteriales</taxon>
        <taxon>Haloferacaceae</taxon>
        <taxon>Haloplanus</taxon>
    </lineage>
</organism>
<accession>A0ABD6CW22</accession>
<evidence type="ECO:0008006" key="5">
    <source>
        <dbReference type="Google" id="ProtNLM"/>
    </source>
</evidence>
<evidence type="ECO:0000313" key="3">
    <source>
        <dbReference type="EMBL" id="MFD1632577.1"/>
    </source>
</evidence>
<gene>
    <name evidence="3" type="ORF">ACFSBJ_02270</name>
</gene>
<proteinExistence type="predicted"/>
<sequence>MAFELGFLIGSLAILGVVLYFTRVRGPSLPHEAAMTEGGEGGGVDEDGSGDTRVMPAERSVPTCEICGENPAARSVNDMQVCPECDEDLLT</sequence>
<comment type="caution">
    <text evidence="3">The sequence shown here is derived from an EMBL/GenBank/DDBJ whole genome shotgun (WGS) entry which is preliminary data.</text>
</comment>
<keyword evidence="2" id="KW-0472">Membrane</keyword>
<feature type="region of interest" description="Disordered" evidence="1">
    <location>
        <begin position="31"/>
        <end position="56"/>
    </location>
</feature>
<keyword evidence="2" id="KW-1133">Transmembrane helix</keyword>
<name>A0ABD6CW22_9EURY</name>
<dbReference type="AlphaFoldDB" id="A0ABD6CW22"/>
<dbReference type="EMBL" id="JBHUDL010000004">
    <property type="protein sequence ID" value="MFD1632577.1"/>
    <property type="molecule type" value="Genomic_DNA"/>
</dbReference>
<evidence type="ECO:0000313" key="4">
    <source>
        <dbReference type="Proteomes" id="UP001597075"/>
    </source>
</evidence>
<protein>
    <recommendedName>
        <fullName evidence="5">Zinc ribbon domain-containing protein</fullName>
    </recommendedName>
</protein>
<feature type="transmembrane region" description="Helical" evidence="2">
    <location>
        <begin position="6"/>
        <end position="22"/>
    </location>
</feature>